<dbReference type="EMBL" id="JBHSEK010000005">
    <property type="protein sequence ID" value="MFC4489883.1"/>
    <property type="molecule type" value="Genomic_DNA"/>
</dbReference>
<feature type="chain" id="PRO_5046595567" evidence="1">
    <location>
        <begin position="18"/>
        <end position="179"/>
    </location>
</feature>
<name>A0ABV8ZTV2_9NEIS</name>
<sequence>MKTLSALLLAWPLLALAAPGAGFSSATEDETESWSRVEPALAEAIVDHEEMREQVDELIKEHGLKQDYRQFFVARPIRLSRQHNGYWFVRPGSAPYYPAFYGAHAFMHWITQGERVIYAGSSDAFSILPGSSHGLFDIEEAQCRVDRCYLVRLRYDGRRYVEAECTLRDLSSGKSGPCQ</sequence>
<reference evidence="3" key="1">
    <citation type="journal article" date="2019" name="Int. J. Syst. Evol. Microbiol.">
        <title>The Global Catalogue of Microorganisms (GCM) 10K type strain sequencing project: providing services to taxonomists for standard genome sequencing and annotation.</title>
        <authorList>
            <consortium name="The Broad Institute Genomics Platform"/>
            <consortium name="The Broad Institute Genome Sequencing Center for Infectious Disease"/>
            <person name="Wu L."/>
            <person name="Ma J."/>
        </authorList>
    </citation>
    <scope>NUCLEOTIDE SEQUENCE [LARGE SCALE GENOMIC DNA]</scope>
    <source>
        <strain evidence="3">CGMCC 4.7608</strain>
    </source>
</reference>
<proteinExistence type="predicted"/>
<evidence type="ECO:0000256" key="1">
    <source>
        <dbReference type="SAM" id="SignalP"/>
    </source>
</evidence>
<accession>A0ABV8ZTV2</accession>
<keyword evidence="1" id="KW-0732">Signal</keyword>
<feature type="signal peptide" evidence="1">
    <location>
        <begin position="1"/>
        <end position="17"/>
    </location>
</feature>
<gene>
    <name evidence="2" type="ORF">ACFO0R_09650</name>
</gene>
<organism evidence="2 3">
    <name type="scientific">Chromobacterium aquaticum</name>
    <dbReference type="NCBI Taxonomy" id="467180"/>
    <lineage>
        <taxon>Bacteria</taxon>
        <taxon>Pseudomonadati</taxon>
        <taxon>Pseudomonadota</taxon>
        <taxon>Betaproteobacteria</taxon>
        <taxon>Neisseriales</taxon>
        <taxon>Chromobacteriaceae</taxon>
        <taxon>Chromobacterium</taxon>
    </lineage>
</organism>
<keyword evidence="3" id="KW-1185">Reference proteome</keyword>
<evidence type="ECO:0000313" key="3">
    <source>
        <dbReference type="Proteomes" id="UP001595999"/>
    </source>
</evidence>
<dbReference type="RefSeq" id="WP_231462496.1">
    <property type="nucleotide sequence ID" value="NZ_JAJOHW010000073.1"/>
</dbReference>
<protein>
    <submittedName>
        <fullName evidence="2">Uncharacterized protein</fullName>
    </submittedName>
</protein>
<comment type="caution">
    <text evidence="2">The sequence shown here is derived from an EMBL/GenBank/DDBJ whole genome shotgun (WGS) entry which is preliminary data.</text>
</comment>
<dbReference type="Proteomes" id="UP001595999">
    <property type="component" value="Unassembled WGS sequence"/>
</dbReference>
<evidence type="ECO:0000313" key="2">
    <source>
        <dbReference type="EMBL" id="MFC4489883.1"/>
    </source>
</evidence>